<dbReference type="PANTHER" id="PTHR43540">
    <property type="entry name" value="PEROXYUREIDOACRYLATE/UREIDOACRYLATE AMIDOHYDROLASE-RELATED"/>
    <property type="match status" value="1"/>
</dbReference>
<dbReference type="InterPro" id="IPR036380">
    <property type="entry name" value="Isochorismatase-like_sf"/>
</dbReference>
<dbReference type="RefSeq" id="WP_284327534.1">
    <property type="nucleotide sequence ID" value="NZ_BSUN01000001.1"/>
</dbReference>
<dbReference type="CDD" id="cd00431">
    <property type="entry name" value="cysteine_hydrolases"/>
    <property type="match status" value="1"/>
</dbReference>
<dbReference type="PANTHER" id="PTHR43540:SF6">
    <property type="entry name" value="ISOCHORISMATASE-LIKE DOMAIN-CONTAINING PROTEIN"/>
    <property type="match status" value="1"/>
</dbReference>
<dbReference type="Gene3D" id="3.40.50.850">
    <property type="entry name" value="Isochorismatase-like"/>
    <property type="match status" value="1"/>
</dbReference>
<comment type="caution">
    <text evidence="3">The sequence shown here is derived from an EMBL/GenBank/DDBJ whole genome shotgun (WGS) entry which is preliminary data.</text>
</comment>
<evidence type="ECO:0000313" key="4">
    <source>
        <dbReference type="Proteomes" id="UP001157125"/>
    </source>
</evidence>
<feature type="domain" description="Isochorismatase-like" evidence="2">
    <location>
        <begin position="22"/>
        <end position="132"/>
    </location>
</feature>
<accession>A0ABQ6IA10</accession>
<sequence>MRRLAPRACRWCGSRRSTSPTSRTSAARLDGSEGPHCIEGNKYTELAEGLEPLPEEFHIRKRRYSGFFGTELDLVLKAYKAETVVLIGGFTDICILYTAVDAHQRDFYLNVVTDVVMGSSLQAHDDALEMIRYLQRDSLVTSDDTMQWLASLEDVAVAVAE</sequence>
<dbReference type="InterPro" id="IPR050272">
    <property type="entry name" value="Isochorismatase-like_hydrls"/>
</dbReference>
<dbReference type="EMBL" id="BSUN01000001">
    <property type="protein sequence ID" value="GMA34692.1"/>
    <property type="molecule type" value="Genomic_DNA"/>
</dbReference>
<dbReference type="Pfam" id="PF00857">
    <property type="entry name" value="Isochorismatase"/>
    <property type="match status" value="1"/>
</dbReference>
<dbReference type="Proteomes" id="UP001157125">
    <property type="component" value="Unassembled WGS sequence"/>
</dbReference>
<proteinExistence type="predicted"/>
<dbReference type="SUPFAM" id="SSF52499">
    <property type="entry name" value="Isochorismatase-like hydrolases"/>
    <property type="match status" value="1"/>
</dbReference>
<keyword evidence="1" id="KW-0378">Hydrolase</keyword>
<evidence type="ECO:0000313" key="3">
    <source>
        <dbReference type="EMBL" id="GMA34692.1"/>
    </source>
</evidence>
<gene>
    <name evidence="3" type="ORF">GCM10025876_08960</name>
</gene>
<dbReference type="InterPro" id="IPR000868">
    <property type="entry name" value="Isochorismatase-like_dom"/>
</dbReference>
<keyword evidence="4" id="KW-1185">Reference proteome</keyword>
<name>A0ABQ6IA10_9MICO</name>
<evidence type="ECO:0000256" key="1">
    <source>
        <dbReference type="ARBA" id="ARBA00022801"/>
    </source>
</evidence>
<protein>
    <recommendedName>
        <fullName evidence="2">Isochorismatase-like domain-containing protein</fullName>
    </recommendedName>
</protein>
<organism evidence="3 4">
    <name type="scientific">Demequina litorisediminis</name>
    <dbReference type="NCBI Taxonomy" id="1849022"/>
    <lineage>
        <taxon>Bacteria</taxon>
        <taxon>Bacillati</taxon>
        <taxon>Actinomycetota</taxon>
        <taxon>Actinomycetes</taxon>
        <taxon>Micrococcales</taxon>
        <taxon>Demequinaceae</taxon>
        <taxon>Demequina</taxon>
    </lineage>
</organism>
<reference evidence="4" key="1">
    <citation type="journal article" date="2019" name="Int. J. Syst. Evol. Microbiol.">
        <title>The Global Catalogue of Microorganisms (GCM) 10K type strain sequencing project: providing services to taxonomists for standard genome sequencing and annotation.</title>
        <authorList>
            <consortium name="The Broad Institute Genomics Platform"/>
            <consortium name="The Broad Institute Genome Sequencing Center for Infectious Disease"/>
            <person name="Wu L."/>
            <person name="Ma J."/>
        </authorList>
    </citation>
    <scope>NUCLEOTIDE SEQUENCE [LARGE SCALE GENOMIC DNA]</scope>
    <source>
        <strain evidence="4">NBRC 112299</strain>
    </source>
</reference>
<evidence type="ECO:0000259" key="2">
    <source>
        <dbReference type="Pfam" id="PF00857"/>
    </source>
</evidence>